<evidence type="ECO:0000313" key="2">
    <source>
        <dbReference type="EMBL" id="GJD92499.1"/>
    </source>
</evidence>
<sequence length="266" mass="27807">MYPFPSPTMMVASGASLWTPAQFGTDLLLWLDGRDPATMVRDANSAVSQWSDKSASARHAAQATGGARPIYSASARNSTGGLIFDGSDDVLTFSTAGLPVDSAASTMVVVGRPTNNTAGGIGYGQRSNNQMRCVQEINRGSSVQYGTWASDLDNGITWSGFDRIVIAEQAQGSNPLVSVTQNGATSQKSLTTTSTPSGSTGTVGNWPGSGIISGTYWGGVIQSCLILNRILTQEERDKLTGYLAWSFNLAASLPAGHPYKSAAPTI</sequence>
<dbReference type="RefSeq" id="WP_156453942.1">
    <property type="nucleotide sequence ID" value="NZ_BPQO01000046.1"/>
</dbReference>
<evidence type="ECO:0000313" key="3">
    <source>
        <dbReference type="Proteomes" id="UP001055247"/>
    </source>
</evidence>
<reference evidence="2" key="1">
    <citation type="journal article" date="2016" name="Front. Microbiol.">
        <title>Genome Sequence of the Piezophilic, Mesophilic Sulfate-Reducing Bacterium Desulfovibrio indicus J2T.</title>
        <authorList>
            <person name="Cao J."/>
            <person name="Maignien L."/>
            <person name="Shao Z."/>
            <person name="Alain K."/>
            <person name="Jebbar M."/>
        </authorList>
    </citation>
    <scope>NUCLEOTIDE SEQUENCE</scope>
    <source>
        <strain evidence="2">DSM 16372</strain>
    </source>
</reference>
<name>A0AAV4ZWQ4_9HYPH</name>
<protein>
    <submittedName>
        <fullName evidence="2">Uncharacterized protein</fullName>
    </submittedName>
</protein>
<dbReference type="AlphaFoldDB" id="A0AAV4ZWQ4"/>
<evidence type="ECO:0000256" key="1">
    <source>
        <dbReference type="SAM" id="MobiDB-lite"/>
    </source>
</evidence>
<feature type="region of interest" description="Disordered" evidence="1">
    <location>
        <begin position="179"/>
        <end position="202"/>
    </location>
</feature>
<dbReference type="Proteomes" id="UP001055247">
    <property type="component" value="Unassembled WGS sequence"/>
</dbReference>
<comment type="caution">
    <text evidence="2">The sequence shown here is derived from an EMBL/GenBank/DDBJ whole genome shotgun (WGS) entry which is preliminary data.</text>
</comment>
<gene>
    <name evidence="2" type="ORF">BHAOGJBA_6053</name>
</gene>
<keyword evidence="3" id="KW-1185">Reference proteome</keyword>
<feature type="compositionally biased region" description="Low complexity" evidence="1">
    <location>
        <begin position="191"/>
        <end position="202"/>
    </location>
</feature>
<accession>A0AAV4ZWQ4</accession>
<proteinExistence type="predicted"/>
<reference evidence="2" key="2">
    <citation type="submission" date="2021-08" db="EMBL/GenBank/DDBJ databases">
        <authorList>
            <person name="Tani A."/>
            <person name="Ola A."/>
            <person name="Ogura Y."/>
            <person name="Katsura K."/>
            <person name="Hayashi T."/>
        </authorList>
    </citation>
    <scope>NUCLEOTIDE SEQUENCE</scope>
    <source>
        <strain evidence="2">DSM 16372</strain>
    </source>
</reference>
<feature type="compositionally biased region" description="Polar residues" evidence="1">
    <location>
        <begin position="179"/>
        <end position="190"/>
    </location>
</feature>
<organism evidence="2 3">
    <name type="scientific">Methylobacterium hispanicum</name>
    <dbReference type="NCBI Taxonomy" id="270350"/>
    <lineage>
        <taxon>Bacteria</taxon>
        <taxon>Pseudomonadati</taxon>
        <taxon>Pseudomonadota</taxon>
        <taxon>Alphaproteobacteria</taxon>
        <taxon>Hyphomicrobiales</taxon>
        <taxon>Methylobacteriaceae</taxon>
        <taxon>Methylobacterium</taxon>
    </lineage>
</organism>
<dbReference type="EMBL" id="BPQO01000046">
    <property type="protein sequence ID" value="GJD92499.1"/>
    <property type="molecule type" value="Genomic_DNA"/>
</dbReference>